<sequence>MYEPVTPSRIKDHAGCPIISRLNEVTYTSPEALVFNRPSQNIMSYVVGNVSGGEAQGELENPLDKNPFGNIMFILLLTIGNLLTLAVPMTLLLIYLFRRKEAARYGPRERILLLWLDSFNLVAAILLGLFVIMLIWNNERLNSMHPQGINLHLRTEEHRTRFICLVNKSLDYARQSFLPDQNRSITILKEALNSTLYLQFFFVERRMRDLGFYLDQMHLVNVTTEDIAKVKNLSNMHLSVTSVLGDPIYVAGKSTRWRKDAVEKYRYVISQMIRELAIRLGNQQDNAAEVSTRSAVMPQTFSSLAVVTATMILFLYFFITVILAARMCIFRDSPKSARNTPTVTTGSNTSHESLQNTVLTRVPLLLVLLVALLGALMALLYTWGIYNGYVITYYERVVPMQPLPKPYLKFIETPGYSINVNKFLFDCKRRYAFIDAFGTRLFLNPYFMQQFGDINLNEADLSEFSYEVLQPNLERFVNNTYELQKTIMDAIETFMNMTKSNAMYEQAFYDLEELPNKLIPENMTETLVKYKEEADKLAGNIKPITLRVIVKQAFDMVRTEEHRCDDLPMIWTNWQHMLYQEINAPLQGQWLICALIGLLSLLIFVAKIQEYRLLNAMETLPHAETQNKPPPDTAKDAPPINKQENMNNQLNGQIDVPSRSSLDMLPGDQLLKMGWADPFTASSMDQLKSQGDPKPKNQGNKGVQTYINELIKKAGEDMVHSEKTQNSQKEK</sequence>
<dbReference type="EMBL" id="WIXE01013814">
    <property type="protein sequence ID" value="KAK5974776.1"/>
    <property type="molecule type" value="Genomic_DNA"/>
</dbReference>
<evidence type="ECO:0000256" key="2">
    <source>
        <dbReference type="SAM" id="Phobius"/>
    </source>
</evidence>
<comment type="caution">
    <text evidence="3">The sequence shown here is derived from an EMBL/GenBank/DDBJ whole genome shotgun (WGS) entry which is preliminary data.</text>
</comment>
<name>A0AAN8IIH0_TRICO</name>
<dbReference type="Proteomes" id="UP001331761">
    <property type="component" value="Unassembled WGS sequence"/>
</dbReference>
<organism evidence="3 4">
    <name type="scientific">Trichostrongylus colubriformis</name>
    <name type="common">Black scour worm</name>
    <dbReference type="NCBI Taxonomy" id="6319"/>
    <lineage>
        <taxon>Eukaryota</taxon>
        <taxon>Metazoa</taxon>
        <taxon>Ecdysozoa</taxon>
        <taxon>Nematoda</taxon>
        <taxon>Chromadorea</taxon>
        <taxon>Rhabditida</taxon>
        <taxon>Rhabditina</taxon>
        <taxon>Rhabditomorpha</taxon>
        <taxon>Strongyloidea</taxon>
        <taxon>Trichostrongylidae</taxon>
        <taxon>Trichostrongylus</taxon>
    </lineage>
</organism>
<protein>
    <submittedName>
        <fullName evidence="3">Uncharacterized protein</fullName>
    </submittedName>
</protein>
<feature type="transmembrane region" description="Helical" evidence="2">
    <location>
        <begin position="588"/>
        <end position="606"/>
    </location>
</feature>
<evidence type="ECO:0000313" key="4">
    <source>
        <dbReference type="Proteomes" id="UP001331761"/>
    </source>
</evidence>
<accession>A0AAN8IIH0</accession>
<keyword evidence="2" id="KW-0472">Membrane</keyword>
<feature type="compositionally biased region" description="Polar residues" evidence="1">
    <location>
        <begin position="642"/>
        <end position="652"/>
    </location>
</feature>
<keyword evidence="4" id="KW-1185">Reference proteome</keyword>
<feature type="region of interest" description="Disordered" evidence="1">
    <location>
        <begin position="712"/>
        <end position="731"/>
    </location>
</feature>
<evidence type="ECO:0000256" key="1">
    <source>
        <dbReference type="SAM" id="MobiDB-lite"/>
    </source>
</evidence>
<proteinExistence type="predicted"/>
<feature type="transmembrane region" description="Helical" evidence="2">
    <location>
        <begin position="118"/>
        <end position="136"/>
    </location>
</feature>
<gene>
    <name evidence="3" type="ORF">GCK32_009229</name>
</gene>
<reference evidence="3 4" key="1">
    <citation type="submission" date="2019-10" db="EMBL/GenBank/DDBJ databases">
        <title>Assembly and Annotation for the nematode Trichostrongylus colubriformis.</title>
        <authorList>
            <person name="Martin J."/>
        </authorList>
    </citation>
    <scope>NUCLEOTIDE SEQUENCE [LARGE SCALE GENOMIC DNA]</scope>
    <source>
        <strain evidence="3">G859</strain>
        <tissue evidence="3">Whole worm</tissue>
    </source>
</reference>
<evidence type="ECO:0000313" key="3">
    <source>
        <dbReference type="EMBL" id="KAK5974776.1"/>
    </source>
</evidence>
<keyword evidence="2" id="KW-0812">Transmembrane</keyword>
<keyword evidence="2" id="KW-1133">Transmembrane helix</keyword>
<feature type="region of interest" description="Disordered" evidence="1">
    <location>
        <begin position="683"/>
        <end position="704"/>
    </location>
</feature>
<feature type="transmembrane region" description="Helical" evidence="2">
    <location>
        <begin position="364"/>
        <end position="386"/>
    </location>
</feature>
<feature type="transmembrane region" description="Helical" evidence="2">
    <location>
        <begin position="71"/>
        <end position="97"/>
    </location>
</feature>
<dbReference type="AlphaFoldDB" id="A0AAN8IIH0"/>
<feature type="region of interest" description="Disordered" evidence="1">
    <location>
        <begin position="622"/>
        <end position="661"/>
    </location>
</feature>
<feature type="transmembrane region" description="Helical" evidence="2">
    <location>
        <begin position="301"/>
        <end position="325"/>
    </location>
</feature>